<reference evidence="2" key="1">
    <citation type="journal article" date="2023" name="Mol. Phylogenet. Evol.">
        <title>Genome-scale phylogeny and comparative genomics of the fungal order Sordariales.</title>
        <authorList>
            <person name="Hensen N."/>
            <person name="Bonometti L."/>
            <person name="Westerberg I."/>
            <person name="Brannstrom I.O."/>
            <person name="Guillou S."/>
            <person name="Cros-Aarteil S."/>
            <person name="Calhoun S."/>
            <person name="Haridas S."/>
            <person name="Kuo A."/>
            <person name="Mondo S."/>
            <person name="Pangilinan J."/>
            <person name="Riley R."/>
            <person name="LaButti K."/>
            <person name="Andreopoulos B."/>
            <person name="Lipzen A."/>
            <person name="Chen C."/>
            <person name="Yan M."/>
            <person name="Daum C."/>
            <person name="Ng V."/>
            <person name="Clum A."/>
            <person name="Steindorff A."/>
            <person name="Ohm R.A."/>
            <person name="Martin F."/>
            <person name="Silar P."/>
            <person name="Natvig D.O."/>
            <person name="Lalanne C."/>
            <person name="Gautier V."/>
            <person name="Ament-Velasquez S.L."/>
            <person name="Kruys A."/>
            <person name="Hutchinson M.I."/>
            <person name="Powell A.J."/>
            <person name="Barry K."/>
            <person name="Miller A.N."/>
            <person name="Grigoriev I.V."/>
            <person name="Debuchy R."/>
            <person name="Gladieux P."/>
            <person name="Hiltunen Thoren M."/>
            <person name="Johannesson H."/>
        </authorList>
    </citation>
    <scope>NUCLEOTIDE SEQUENCE</scope>
    <source>
        <strain evidence="2">CBS 315.58</strain>
    </source>
</reference>
<sequence length="212" mass="23884">MGDTVSRPIRENPDSISDESRPRRPRDQEIPHSQAESEGQSEPDPIVLPPLIIDDTRPRRPRDEEIPDSQEESQSEPDPVQWQNLGIDYTIPPQPRESQIPENEAESCIVVGGDDAPIAPITIVATPLRTNRRQLRLLHRGSIPDVEHRDAFRTIMMNIKSRRGQLGAQFQDIEVRSWVVPFGDEGFSLCDLHLRPDAFGIHAVDKIIGTAN</sequence>
<dbReference type="AlphaFoldDB" id="A0AAN6X7C8"/>
<feature type="compositionally biased region" description="Basic and acidic residues" evidence="1">
    <location>
        <begin position="8"/>
        <end position="30"/>
    </location>
</feature>
<organism evidence="2 3">
    <name type="scientific">Triangularia verruculosa</name>
    <dbReference type="NCBI Taxonomy" id="2587418"/>
    <lineage>
        <taxon>Eukaryota</taxon>
        <taxon>Fungi</taxon>
        <taxon>Dikarya</taxon>
        <taxon>Ascomycota</taxon>
        <taxon>Pezizomycotina</taxon>
        <taxon>Sordariomycetes</taxon>
        <taxon>Sordariomycetidae</taxon>
        <taxon>Sordariales</taxon>
        <taxon>Podosporaceae</taxon>
        <taxon>Triangularia</taxon>
    </lineage>
</organism>
<name>A0AAN6X7C8_9PEZI</name>
<dbReference type="Proteomes" id="UP001303160">
    <property type="component" value="Unassembled WGS sequence"/>
</dbReference>
<gene>
    <name evidence="2" type="ORF">QBC40DRAFT_320895</name>
</gene>
<feature type="region of interest" description="Disordered" evidence="1">
    <location>
        <begin position="1"/>
        <end position="99"/>
    </location>
</feature>
<evidence type="ECO:0000313" key="3">
    <source>
        <dbReference type="Proteomes" id="UP001303160"/>
    </source>
</evidence>
<proteinExistence type="predicted"/>
<feature type="compositionally biased region" description="Acidic residues" evidence="1">
    <location>
        <begin position="65"/>
        <end position="75"/>
    </location>
</feature>
<accession>A0AAN6X7C8</accession>
<protein>
    <submittedName>
        <fullName evidence="2">Uncharacterized protein</fullName>
    </submittedName>
</protein>
<comment type="caution">
    <text evidence="2">The sequence shown here is derived from an EMBL/GenBank/DDBJ whole genome shotgun (WGS) entry which is preliminary data.</text>
</comment>
<reference evidence="2" key="2">
    <citation type="submission" date="2023-05" db="EMBL/GenBank/DDBJ databases">
        <authorList>
            <consortium name="Lawrence Berkeley National Laboratory"/>
            <person name="Steindorff A."/>
            <person name="Hensen N."/>
            <person name="Bonometti L."/>
            <person name="Westerberg I."/>
            <person name="Brannstrom I.O."/>
            <person name="Guillou S."/>
            <person name="Cros-Aarteil S."/>
            <person name="Calhoun S."/>
            <person name="Haridas S."/>
            <person name="Kuo A."/>
            <person name="Mondo S."/>
            <person name="Pangilinan J."/>
            <person name="Riley R."/>
            <person name="Labutti K."/>
            <person name="Andreopoulos B."/>
            <person name="Lipzen A."/>
            <person name="Chen C."/>
            <person name="Yanf M."/>
            <person name="Daum C."/>
            <person name="Ng V."/>
            <person name="Clum A."/>
            <person name="Ohm R."/>
            <person name="Martin F."/>
            <person name="Silar P."/>
            <person name="Natvig D."/>
            <person name="Lalanne C."/>
            <person name="Gautier V."/>
            <person name="Ament-Velasquez S.L."/>
            <person name="Kruys A."/>
            <person name="Hutchinson M.I."/>
            <person name="Powell A.J."/>
            <person name="Barry K."/>
            <person name="Miller A.N."/>
            <person name="Grigoriev I.V."/>
            <person name="Debuchy R."/>
            <person name="Gladieux P."/>
            <person name="Thoren M.H."/>
            <person name="Johannesson H."/>
        </authorList>
    </citation>
    <scope>NUCLEOTIDE SEQUENCE</scope>
    <source>
        <strain evidence="2">CBS 315.58</strain>
    </source>
</reference>
<evidence type="ECO:0000313" key="2">
    <source>
        <dbReference type="EMBL" id="KAK4194225.1"/>
    </source>
</evidence>
<keyword evidence="3" id="KW-1185">Reference proteome</keyword>
<evidence type="ECO:0000256" key="1">
    <source>
        <dbReference type="SAM" id="MobiDB-lite"/>
    </source>
</evidence>
<feature type="compositionally biased region" description="Basic and acidic residues" evidence="1">
    <location>
        <begin position="54"/>
        <end position="64"/>
    </location>
</feature>
<feature type="compositionally biased region" description="Low complexity" evidence="1">
    <location>
        <begin position="43"/>
        <end position="53"/>
    </location>
</feature>
<dbReference type="EMBL" id="MU864082">
    <property type="protein sequence ID" value="KAK4194225.1"/>
    <property type="molecule type" value="Genomic_DNA"/>
</dbReference>